<evidence type="ECO:0000313" key="16">
    <source>
        <dbReference type="Proteomes" id="UP000188603"/>
    </source>
</evidence>
<feature type="binding site" evidence="13">
    <location>
        <position position="29"/>
    </location>
    <ligand>
        <name>Zn(2+)</name>
        <dbReference type="ChEBI" id="CHEBI:29105"/>
    </ligand>
</feature>
<evidence type="ECO:0000256" key="13">
    <source>
        <dbReference type="HAMAP-Rule" id="MF_00041"/>
    </source>
</evidence>
<feature type="short sequence motif" description="'KMSKS' region" evidence="13">
    <location>
        <begin position="267"/>
        <end position="271"/>
    </location>
</feature>
<keyword evidence="4 13" id="KW-0963">Cytoplasm</keyword>
<dbReference type="InterPro" id="IPR024909">
    <property type="entry name" value="Cys-tRNA/MSH_ligase"/>
</dbReference>
<keyword evidence="8 13" id="KW-0862">Zinc</keyword>
<dbReference type="InterPro" id="IPR015803">
    <property type="entry name" value="Cys-tRNA-ligase"/>
</dbReference>
<evidence type="ECO:0000256" key="2">
    <source>
        <dbReference type="ARBA" id="ARBA00005594"/>
    </source>
</evidence>
<dbReference type="GO" id="GO:0004817">
    <property type="term" value="F:cysteine-tRNA ligase activity"/>
    <property type="evidence" value="ECO:0007669"/>
    <property type="project" value="UniProtKB-UniRule"/>
</dbReference>
<sequence>MGVKLFNTLTREKETFKTIEPGKVRMYVCGPTVYNHIHIGNARPFVVFDVVRRYLKYKGYDVKYVQNFTDVDDKLIRAAREEGSTVPEIAERYIDAYFDAVDKLGVHRADVHPRVTENMPDIIESIRQLLDKGVAYESEQHVYFRARSQKDYGKLSHQSPDELKAGARVEVNEAKEDPLDFVLWKPAKPGEIAWDSPWGKGRPGWHIECSVMSRKFLGDTIDIHAGGSDLTFPHHENEIAQSEALTGQKPFARYWLHNGFINMDNEKMSKSLGNVVRVNELLEQFSPLPIRYVLLSAHYRQPLNFSQALIEQAENAVERIHTCAANLKHRLSASRSEKVEPDVERTLQALSEKFEQAMDDDFNTPNAMSVVFKAVREANEFLNRPVVYRESVEAYLAWFDTYAEEILGLLPQDESLLDSDIERLIAERDRARKERDFAKADSIRDHLRQKGIILEDTPQGVRWRRK</sequence>
<comment type="similarity">
    <text evidence="2 13">Belongs to the class-I aminoacyl-tRNA synthetase family.</text>
</comment>
<dbReference type="InterPro" id="IPR009080">
    <property type="entry name" value="tRNAsynth_Ia_anticodon-bd"/>
</dbReference>
<reference evidence="15 16" key="1">
    <citation type="journal article" date="2015" name="Int. J. Syst. Evol. Microbiol.">
        <title>Novibacillus thermophilus gen. nov., sp. nov., a Gram-staining-negative and moderately thermophilic member of the family Thermoactinomycetaceae.</title>
        <authorList>
            <person name="Yang G."/>
            <person name="Chen J."/>
            <person name="Zhou S."/>
        </authorList>
    </citation>
    <scope>NUCLEOTIDE SEQUENCE [LARGE SCALE GENOMIC DNA]</scope>
    <source>
        <strain evidence="15 16">SG-1</strain>
    </source>
</reference>
<dbReference type="GO" id="GO:0005829">
    <property type="term" value="C:cytosol"/>
    <property type="evidence" value="ECO:0007669"/>
    <property type="project" value="TreeGrafter"/>
</dbReference>
<dbReference type="InterPro" id="IPR032678">
    <property type="entry name" value="tRNA-synt_1_cat_dom"/>
</dbReference>
<dbReference type="Pfam" id="PF01406">
    <property type="entry name" value="tRNA-synt_1e"/>
    <property type="match status" value="1"/>
</dbReference>
<dbReference type="GO" id="GO:0006423">
    <property type="term" value="P:cysteinyl-tRNA aminoacylation"/>
    <property type="evidence" value="ECO:0007669"/>
    <property type="project" value="UniProtKB-UniRule"/>
</dbReference>
<dbReference type="Proteomes" id="UP000188603">
    <property type="component" value="Chromosome"/>
</dbReference>
<proteinExistence type="inferred from homology"/>
<feature type="binding site" evidence="13">
    <location>
        <position position="234"/>
    </location>
    <ligand>
        <name>Zn(2+)</name>
        <dbReference type="ChEBI" id="CHEBI:29105"/>
    </ligand>
</feature>
<dbReference type="FunFam" id="3.40.50.620:FF:000009">
    <property type="entry name" value="Cysteine--tRNA ligase"/>
    <property type="match status" value="1"/>
</dbReference>
<keyword evidence="9 13" id="KW-0067">ATP-binding</keyword>
<gene>
    <name evidence="13" type="primary">cysS</name>
    <name evidence="15" type="ORF">B0W44_00570</name>
</gene>
<dbReference type="OrthoDB" id="9815130at2"/>
<organism evidence="15 16">
    <name type="scientific">Novibacillus thermophilus</name>
    <dbReference type="NCBI Taxonomy" id="1471761"/>
    <lineage>
        <taxon>Bacteria</taxon>
        <taxon>Bacillati</taxon>
        <taxon>Bacillota</taxon>
        <taxon>Bacilli</taxon>
        <taxon>Bacillales</taxon>
        <taxon>Thermoactinomycetaceae</taxon>
        <taxon>Novibacillus</taxon>
    </lineage>
</organism>
<dbReference type="SMART" id="SM00840">
    <property type="entry name" value="DALR_2"/>
    <property type="match status" value="1"/>
</dbReference>
<dbReference type="GO" id="GO:0005524">
    <property type="term" value="F:ATP binding"/>
    <property type="evidence" value="ECO:0007669"/>
    <property type="project" value="UniProtKB-UniRule"/>
</dbReference>
<comment type="catalytic activity">
    <reaction evidence="12 13">
        <text>tRNA(Cys) + L-cysteine + ATP = L-cysteinyl-tRNA(Cys) + AMP + diphosphate</text>
        <dbReference type="Rhea" id="RHEA:17773"/>
        <dbReference type="Rhea" id="RHEA-COMP:9661"/>
        <dbReference type="Rhea" id="RHEA-COMP:9679"/>
        <dbReference type="ChEBI" id="CHEBI:30616"/>
        <dbReference type="ChEBI" id="CHEBI:33019"/>
        <dbReference type="ChEBI" id="CHEBI:35235"/>
        <dbReference type="ChEBI" id="CHEBI:78442"/>
        <dbReference type="ChEBI" id="CHEBI:78517"/>
        <dbReference type="ChEBI" id="CHEBI:456215"/>
        <dbReference type="EC" id="6.1.1.16"/>
    </reaction>
</comment>
<dbReference type="SUPFAM" id="SSF52374">
    <property type="entry name" value="Nucleotidylyl transferase"/>
    <property type="match status" value="1"/>
</dbReference>
<dbReference type="InterPro" id="IPR056411">
    <property type="entry name" value="CysS_C"/>
</dbReference>
<dbReference type="GO" id="GO:0008270">
    <property type="term" value="F:zinc ion binding"/>
    <property type="evidence" value="ECO:0007669"/>
    <property type="project" value="UniProtKB-UniRule"/>
</dbReference>
<dbReference type="EMBL" id="CP019699">
    <property type="protein sequence ID" value="AQS54508.1"/>
    <property type="molecule type" value="Genomic_DNA"/>
</dbReference>
<feature type="binding site" evidence="13">
    <location>
        <position position="209"/>
    </location>
    <ligand>
        <name>Zn(2+)</name>
        <dbReference type="ChEBI" id="CHEBI:29105"/>
    </ligand>
</feature>
<dbReference type="InterPro" id="IPR014729">
    <property type="entry name" value="Rossmann-like_a/b/a_fold"/>
</dbReference>
<dbReference type="CDD" id="cd00672">
    <property type="entry name" value="CysRS_core"/>
    <property type="match status" value="1"/>
</dbReference>
<comment type="subunit">
    <text evidence="3 13">Monomer.</text>
</comment>
<evidence type="ECO:0000256" key="1">
    <source>
        <dbReference type="ARBA" id="ARBA00004496"/>
    </source>
</evidence>
<dbReference type="PANTHER" id="PTHR10890">
    <property type="entry name" value="CYSTEINYL-TRNA SYNTHETASE"/>
    <property type="match status" value="1"/>
</dbReference>
<evidence type="ECO:0000256" key="10">
    <source>
        <dbReference type="ARBA" id="ARBA00022917"/>
    </source>
</evidence>
<evidence type="ECO:0000256" key="12">
    <source>
        <dbReference type="ARBA" id="ARBA00047398"/>
    </source>
</evidence>
<dbReference type="SUPFAM" id="SSF47323">
    <property type="entry name" value="Anticodon-binding domain of a subclass of class I aminoacyl-tRNA synthetases"/>
    <property type="match status" value="1"/>
</dbReference>
<dbReference type="InterPro" id="IPR015273">
    <property type="entry name" value="Cys-tRNA-synt_Ia_DALR"/>
</dbReference>
<evidence type="ECO:0000256" key="7">
    <source>
        <dbReference type="ARBA" id="ARBA00022741"/>
    </source>
</evidence>
<evidence type="ECO:0000256" key="4">
    <source>
        <dbReference type="ARBA" id="ARBA00022490"/>
    </source>
</evidence>
<feature type="binding site" evidence="13">
    <location>
        <position position="238"/>
    </location>
    <ligand>
        <name>Zn(2+)</name>
        <dbReference type="ChEBI" id="CHEBI:29105"/>
    </ligand>
</feature>
<protein>
    <recommendedName>
        <fullName evidence="13">Cysteine--tRNA ligase</fullName>
        <ecNumber evidence="13">6.1.1.16</ecNumber>
    </recommendedName>
    <alternativeName>
        <fullName evidence="13">Cysteinyl-tRNA synthetase</fullName>
        <shortName evidence="13">CysRS</shortName>
    </alternativeName>
</protein>
<dbReference type="STRING" id="1471761.B0W44_00570"/>
<keyword evidence="6 13" id="KW-0479">Metal-binding</keyword>
<dbReference type="EC" id="6.1.1.16" evidence="13"/>
<keyword evidence="7 13" id="KW-0547">Nucleotide-binding</keyword>
<evidence type="ECO:0000256" key="6">
    <source>
        <dbReference type="ARBA" id="ARBA00022723"/>
    </source>
</evidence>
<dbReference type="AlphaFoldDB" id="A0A1U9K397"/>
<keyword evidence="11 13" id="KW-0030">Aminoacyl-tRNA synthetase</keyword>
<dbReference type="PANTHER" id="PTHR10890:SF3">
    <property type="entry name" value="CYSTEINE--TRNA LIGASE, CYTOPLASMIC"/>
    <property type="match status" value="1"/>
</dbReference>
<keyword evidence="10 13" id="KW-0648">Protein biosynthesis</keyword>
<dbReference type="Gene3D" id="3.40.50.620">
    <property type="entry name" value="HUPs"/>
    <property type="match status" value="1"/>
</dbReference>
<dbReference type="HAMAP" id="MF_00041">
    <property type="entry name" value="Cys_tRNA_synth"/>
    <property type="match status" value="1"/>
</dbReference>
<dbReference type="PRINTS" id="PR00983">
    <property type="entry name" value="TRNASYNTHCYS"/>
</dbReference>
<dbReference type="RefSeq" id="WP_077718327.1">
    <property type="nucleotide sequence ID" value="NZ_CP019699.1"/>
</dbReference>
<keyword evidence="5 13" id="KW-0436">Ligase</keyword>
<comment type="cofactor">
    <cofactor evidence="13">
        <name>Zn(2+)</name>
        <dbReference type="ChEBI" id="CHEBI:29105"/>
    </cofactor>
    <text evidence="13">Binds 1 zinc ion per subunit.</text>
</comment>
<keyword evidence="16" id="KW-1185">Reference proteome</keyword>
<evidence type="ECO:0000256" key="11">
    <source>
        <dbReference type="ARBA" id="ARBA00023146"/>
    </source>
</evidence>
<evidence type="ECO:0000256" key="3">
    <source>
        <dbReference type="ARBA" id="ARBA00011245"/>
    </source>
</evidence>
<evidence type="ECO:0000256" key="5">
    <source>
        <dbReference type="ARBA" id="ARBA00022598"/>
    </source>
</evidence>
<evidence type="ECO:0000256" key="8">
    <source>
        <dbReference type="ARBA" id="ARBA00022833"/>
    </source>
</evidence>
<feature type="binding site" evidence="13">
    <location>
        <position position="270"/>
    </location>
    <ligand>
        <name>ATP</name>
        <dbReference type="ChEBI" id="CHEBI:30616"/>
    </ligand>
</feature>
<dbReference type="NCBIfam" id="TIGR00435">
    <property type="entry name" value="cysS"/>
    <property type="match status" value="1"/>
</dbReference>
<name>A0A1U9K397_9BACL</name>
<dbReference type="Pfam" id="PF09190">
    <property type="entry name" value="DALR_2"/>
    <property type="match status" value="1"/>
</dbReference>
<dbReference type="KEGG" id="ntr:B0W44_00570"/>
<feature type="domain" description="Cysteinyl-tRNA synthetase class Ia DALR" evidence="14">
    <location>
        <begin position="353"/>
        <end position="417"/>
    </location>
</feature>
<accession>A0A1U9K397</accession>
<feature type="short sequence motif" description="'HIGH' region" evidence="13">
    <location>
        <begin position="31"/>
        <end position="41"/>
    </location>
</feature>
<comment type="subcellular location">
    <subcellularLocation>
        <location evidence="1 13">Cytoplasm</location>
    </subcellularLocation>
</comment>
<evidence type="ECO:0000256" key="9">
    <source>
        <dbReference type="ARBA" id="ARBA00022840"/>
    </source>
</evidence>
<evidence type="ECO:0000259" key="14">
    <source>
        <dbReference type="SMART" id="SM00840"/>
    </source>
</evidence>
<dbReference type="Gene3D" id="1.20.120.1910">
    <property type="entry name" value="Cysteine-tRNA ligase, C-terminal anti-codon recognition domain"/>
    <property type="match status" value="1"/>
</dbReference>
<evidence type="ECO:0000313" key="15">
    <source>
        <dbReference type="EMBL" id="AQS54508.1"/>
    </source>
</evidence>
<dbReference type="Pfam" id="PF23493">
    <property type="entry name" value="CysS_C"/>
    <property type="match status" value="1"/>
</dbReference>